<protein>
    <submittedName>
        <fullName evidence="1">Uncharacterized protein</fullName>
    </submittedName>
</protein>
<feature type="non-terminal residue" evidence="1">
    <location>
        <position position="1"/>
    </location>
</feature>
<reference evidence="1 2" key="1">
    <citation type="journal article" date="2021" name="BMC Genomics">
        <title>Datura genome reveals duplications of psychoactive alkaloid biosynthetic genes and high mutation rate following tissue culture.</title>
        <authorList>
            <person name="Rajewski A."/>
            <person name="Carter-House D."/>
            <person name="Stajich J."/>
            <person name="Litt A."/>
        </authorList>
    </citation>
    <scope>NUCLEOTIDE SEQUENCE [LARGE SCALE GENOMIC DNA]</scope>
    <source>
        <strain evidence="1">AR-01</strain>
    </source>
</reference>
<dbReference type="Proteomes" id="UP000823775">
    <property type="component" value="Unassembled WGS sequence"/>
</dbReference>
<organism evidence="1 2">
    <name type="scientific">Datura stramonium</name>
    <name type="common">Jimsonweed</name>
    <name type="synonym">Common thornapple</name>
    <dbReference type="NCBI Taxonomy" id="4076"/>
    <lineage>
        <taxon>Eukaryota</taxon>
        <taxon>Viridiplantae</taxon>
        <taxon>Streptophyta</taxon>
        <taxon>Embryophyta</taxon>
        <taxon>Tracheophyta</taxon>
        <taxon>Spermatophyta</taxon>
        <taxon>Magnoliopsida</taxon>
        <taxon>eudicotyledons</taxon>
        <taxon>Gunneridae</taxon>
        <taxon>Pentapetalae</taxon>
        <taxon>asterids</taxon>
        <taxon>lamiids</taxon>
        <taxon>Solanales</taxon>
        <taxon>Solanaceae</taxon>
        <taxon>Solanoideae</taxon>
        <taxon>Datureae</taxon>
        <taxon>Datura</taxon>
    </lineage>
</organism>
<sequence length="89" mass="10504">KANEQQQDDQLFEKPRRRKRVQKVVQKWVSKGLKPITDDVHQAQKELQLQINVPIQDKQATGKEHERTISKGKVTYHSTDFRIEDFPPL</sequence>
<keyword evidence="2" id="KW-1185">Reference proteome</keyword>
<evidence type="ECO:0000313" key="1">
    <source>
        <dbReference type="EMBL" id="MCE3050967.1"/>
    </source>
</evidence>
<accession>A0ABS8WLM6</accession>
<comment type="caution">
    <text evidence="1">The sequence shown here is derived from an EMBL/GenBank/DDBJ whole genome shotgun (WGS) entry which is preliminary data.</text>
</comment>
<dbReference type="EMBL" id="JACEIK010008052">
    <property type="protein sequence ID" value="MCE3050967.1"/>
    <property type="molecule type" value="Genomic_DNA"/>
</dbReference>
<evidence type="ECO:0000313" key="2">
    <source>
        <dbReference type="Proteomes" id="UP000823775"/>
    </source>
</evidence>
<gene>
    <name evidence="1" type="ORF">HAX54_048620</name>
</gene>
<name>A0ABS8WLM6_DATST</name>
<proteinExistence type="predicted"/>